<gene>
    <name evidence="1" type="ORF">SAMN04489711_1491</name>
</gene>
<sequence length="296" mass="31882">MPTSMATPMSTTDRLRQVIVETLQIDAAGLQDAIGQLMVVTSAEHPSAPAEVRSVHDAAAGVTVLLADRIPAGREAHVLAAEIERHHGRGSAQLVLGDRADELLGRLVPTNLVVDGLDEAACFAGDGERAPFVVFDVDRQENIAGPFASRDLAAVHRQEILDGHAPRLDALALSQALEAAEEGPTKTLAAARDEIRARELQPDEKVVRAIADADLLAEINRRGILQPMYGAIGAVHDHLDRTGALDERLTQYLVYRLRREEAAITGMPDSAARVANWQGCIEELDREGRRGEGPSM</sequence>
<proteinExistence type="predicted"/>
<name>A0A1I2HZY4_9BURK</name>
<evidence type="ECO:0000313" key="2">
    <source>
        <dbReference type="Proteomes" id="UP000199119"/>
    </source>
</evidence>
<dbReference type="EMBL" id="FONX01000049">
    <property type="protein sequence ID" value="SFF34998.1"/>
    <property type="molecule type" value="Genomic_DNA"/>
</dbReference>
<organism evidence="1 2">
    <name type="scientific">Paracidovorax wautersii</name>
    <dbReference type="NCBI Taxonomy" id="1177982"/>
    <lineage>
        <taxon>Bacteria</taxon>
        <taxon>Pseudomonadati</taxon>
        <taxon>Pseudomonadota</taxon>
        <taxon>Betaproteobacteria</taxon>
        <taxon>Burkholderiales</taxon>
        <taxon>Comamonadaceae</taxon>
        <taxon>Paracidovorax</taxon>
    </lineage>
</organism>
<accession>A0A1I2HZY4</accession>
<evidence type="ECO:0000313" key="1">
    <source>
        <dbReference type="EMBL" id="SFF34998.1"/>
    </source>
</evidence>
<dbReference type="AlphaFoldDB" id="A0A1I2HZY4"/>
<reference evidence="2" key="1">
    <citation type="submission" date="2016-10" db="EMBL/GenBank/DDBJ databases">
        <authorList>
            <person name="Varghese N."/>
            <person name="Submissions S."/>
        </authorList>
    </citation>
    <scope>NUCLEOTIDE SEQUENCE [LARGE SCALE GENOMIC DNA]</scope>
    <source>
        <strain evidence="2">DSM 27981</strain>
    </source>
</reference>
<protein>
    <submittedName>
        <fullName evidence="1">Uncharacterized protein</fullName>
    </submittedName>
</protein>
<keyword evidence="2" id="KW-1185">Reference proteome</keyword>
<dbReference type="Proteomes" id="UP000199119">
    <property type="component" value="Unassembled WGS sequence"/>
</dbReference>